<comment type="similarity">
    <text evidence="2">Belongs to the major facilitator superfamily. Sugar transporter (TC 2.A.1.1) family.</text>
</comment>
<keyword evidence="3" id="KW-0813">Transport</keyword>
<keyword evidence="4 7" id="KW-0812">Transmembrane</keyword>
<keyword evidence="6 7" id="KW-0472">Membrane</keyword>
<keyword evidence="5 7" id="KW-1133">Transmembrane helix</keyword>
<dbReference type="EMBL" id="JARVKM010000033">
    <property type="protein sequence ID" value="KAK9775571.1"/>
    <property type="molecule type" value="Genomic_DNA"/>
</dbReference>
<organism evidence="9 10">
    <name type="scientific">Seiridium cardinale</name>
    <dbReference type="NCBI Taxonomy" id="138064"/>
    <lineage>
        <taxon>Eukaryota</taxon>
        <taxon>Fungi</taxon>
        <taxon>Dikarya</taxon>
        <taxon>Ascomycota</taxon>
        <taxon>Pezizomycotina</taxon>
        <taxon>Sordariomycetes</taxon>
        <taxon>Xylariomycetidae</taxon>
        <taxon>Amphisphaeriales</taxon>
        <taxon>Sporocadaceae</taxon>
        <taxon>Seiridium</taxon>
    </lineage>
</organism>
<evidence type="ECO:0000313" key="10">
    <source>
        <dbReference type="Proteomes" id="UP001465668"/>
    </source>
</evidence>
<evidence type="ECO:0000256" key="7">
    <source>
        <dbReference type="SAM" id="Phobius"/>
    </source>
</evidence>
<feature type="transmembrane region" description="Helical" evidence="7">
    <location>
        <begin position="588"/>
        <end position="607"/>
    </location>
</feature>
<dbReference type="Proteomes" id="UP001465668">
    <property type="component" value="Unassembled WGS sequence"/>
</dbReference>
<evidence type="ECO:0000256" key="1">
    <source>
        <dbReference type="ARBA" id="ARBA00004141"/>
    </source>
</evidence>
<evidence type="ECO:0000256" key="6">
    <source>
        <dbReference type="ARBA" id="ARBA00023136"/>
    </source>
</evidence>
<feature type="transmembrane region" description="Helical" evidence="7">
    <location>
        <begin position="260"/>
        <end position="284"/>
    </location>
</feature>
<name>A0ABR2XPN5_9PEZI</name>
<dbReference type="InterPro" id="IPR050814">
    <property type="entry name" value="Myo-inositol_Transporter"/>
</dbReference>
<evidence type="ECO:0000313" key="9">
    <source>
        <dbReference type="EMBL" id="KAK9775571.1"/>
    </source>
</evidence>
<comment type="subcellular location">
    <subcellularLocation>
        <location evidence="1">Membrane</location>
        <topology evidence="1">Multi-pass membrane protein</topology>
    </subcellularLocation>
</comment>
<accession>A0ABR2XPN5</accession>
<feature type="transmembrane region" description="Helical" evidence="7">
    <location>
        <begin position="168"/>
        <end position="190"/>
    </location>
</feature>
<dbReference type="Pfam" id="PF00083">
    <property type="entry name" value="Sugar_tr"/>
    <property type="match status" value="1"/>
</dbReference>
<feature type="domain" description="Major facilitator superfamily (MFS) profile" evidence="8">
    <location>
        <begin position="99"/>
        <end position="611"/>
    </location>
</feature>
<evidence type="ECO:0000256" key="3">
    <source>
        <dbReference type="ARBA" id="ARBA00022448"/>
    </source>
</evidence>
<gene>
    <name evidence="9" type="ORF">SCAR479_07676</name>
</gene>
<dbReference type="PROSITE" id="PS00217">
    <property type="entry name" value="SUGAR_TRANSPORT_2"/>
    <property type="match status" value="1"/>
</dbReference>
<dbReference type="Gene3D" id="1.20.1250.20">
    <property type="entry name" value="MFS general substrate transporter like domains"/>
    <property type="match status" value="1"/>
</dbReference>
<sequence length="772" mass="85659">MSRRFANNDAYLGDALSHIRDEDLAADVEAFREQCLPNVNCDRLKRAAIVGKHPKTYEDMSRGSWTGSTEGLVELDGEEKQALVAEHDSAMPERGMLVVIMAVSLAAFLQGHVQTSINGASLYREAIGLPSDSSTSTPSSLTSSGSDNSDFQISHSILYPSQPSENDWYLGVTNAAPFFGAALLGCWMALPFSDRFGRRGSMIVAASVVMVTSVLLAIVPVIGTTTPKWQILLAIRIINGIGMGIKAVNTPVLASETAVGYWRGTSILAWQLWVACGIFVGFILNLIFSRANDENLALALILGAPVVPSIVLLCVLAVCPESPRYYLRRGPKYSPEKAYSIIKTLRRCELIAMRDIFLLHKSIQQEVELQYNKRMSLKEFIAFMRPKKYGVFRDFTKQLRELFIKRRNRNPLISSSIAALAQQLCGINILAFYSGIFFNIFANDKSTAMYFSIGFGFLNFAFALPAIRRIDTMGRRKWLLITLPLMALMLAAAALSFLTLYNTSITEAPKVTCALVVLFLYRKWVPASTIDGGSLSIAQCTQYSIPLDLVRKPPELLVTVEMLIMLLGPIPFTLAAESLVSGMSSPGSLGLFSFFNIIAWALVFLFVEETRRISLEDLDFIYSVPKSKFWRFQLYEYLPWAVKGFALSPFRRCQSPSNEIDDEESVSGFRRRGPPPQLYKPPEYVDDQLDGSIYEIELETYDSDRDGISELVERGHNNIADDKDGQSDGTMPTLAMSEHRCAHHCGAHMSGRGQPCDRNTLISTKALTLPSA</sequence>
<dbReference type="SUPFAM" id="SSF103473">
    <property type="entry name" value="MFS general substrate transporter"/>
    <property type="match status" value="1"/>
</dbReference>
<dbReference type="PANTHER" id="PTHR48020:SF12">
    <property type="entry name" value="PROTON MYO-INOSITOL COTRANSPORTER"/>
    <property type="match status" value="1"/>
</dbReference>
<keyword evidence="10" id="KW-1185">Reference proteome</keyword>
<feature type="transmembrane region" description="Helical" evidence="7">
    <location>
        <begin position="202"/>
        <end position="223"/>
    </location>
</feature>
<feature type="transmembrane region" description="Helical" evidence="7">
    <location>
        <begin position="556"/>
        <end position="576"/>
    </location>
</feature>
<feature type="transmembrane region" description="Helical" evidence="7">
    <location>
        <begin position="95"/>
        <end position="113"/>
    </location>
</feature>
<dbReference type="InterPro" id="IPR005829">
    <property type="entry name" value="Sugar_transporter_CS"/>
</dbReference>
<feature type="transmembrane region" description="Helical" evidence="7">
    <location>
        <begin position="296"/>
        <end position="319"/>
    </location>
</feature>
<feature type="transmembrane region" description="Helical" evidence="7">
    <location>
        <begin position="479"/>
        <end position="501"/>
    </location>
</feature>
<evidence type="ECO:0000259" key="8">
    <source>
        <dbReference type="PROSITE" id="PS50850"/>
    </source>
</evidence>
<feature type="transmembrane region" description="Helical" evidence="7">
    <location>
        <begin position="412"/>
        <end position="442"/>
    </location>
</feature>
<feature type="transmembrane region" description="Helical" evidence="7">
    <location>
        <begin position="448"/>
        <end position="467"/>
    </location>
</feature>
<evidence type="ECO:0000256" key="2">
    <source>
        <dbReference type="ARBA" id="ARBA00010992"/>
    </source>
</evidence>
<dbReference type="PROSITE" id="PS50850">
    <property type="entry name" value="MFS"/>
    <property type="match status" value="1"/>
</dbReference>
<proteinExistence type="inferred from homology"/>
<dbReference type="InterPro" id="IPR005828">
    <property type="entry name" value="MFS_sugar_transport-like"/>
</dbReference>
<protein>
    <submittedName>
        <fullName evidence="9">Major facilitator superfamily (MFS) profile domain-containing protein</fullName>
    </submittedName>
</protein>
<dbReference type="PANTHER" id="PTHR48020">
    <property type="entry name" value="PROTON MYO-INOSITOL COTRANSPORTER"/>
    <property type="match status" value="1"/>
</dbReference>
<dbReference type="InterPro" id="IPR020846">
    <property type="entry name" value="MFS_dom"/>
</dbReference>
<evidence type="ECO:0000256" key="4">
    <source>
        <dbReference type="ARBA" id="ARBA00022692"/>
    </source>
</evidence>
<dbReference type="InterPro" id="IPR036259">
    <property type="entry name" value="MFS_trans_sf"/>
</dbReference>
<evidence type="ECO:0000256" key="5">
    <source>
        <dbReference type="ARBA" id="ARBA00022989"/>
    </source>
</evidence>
<reference evidence="9 10" key="1">
    <citation type="submission" date="2024-02" db="EMBL/GenBank/DDBJ databases">
        <title>First draft genome assembly of two strains of Seiridium cardinale.</title>
        <authorList>
            <person name="Emiliani G."/>
            <person name="Scali E."/>
        </authorList>
    </citation>
    <scope>NUCLEOTIDE SEQUENCE [LARGE SCALE GENOMIC DNA]</scope>
    <source>
        <strain evidence="9 10">BM-138-000479</strain>
    </source>
</reference>
<comment type="caution">
    <text evidence="9">The sequence shown here is derived from an EMBL/GenBank/DDBJ whole genome shotgun (WGS) entry which is preliminary data.</text>
</comment>
<dbReference type="PROSITE" id="PS00216">
    <property type="entry name" value="SUGAR_TRANSPORT_1"/>
    <property type="match status" value="1"/>
</dbReference>